<dbReference type="Proteomes" id="UP001195769">
    <property type="component" value="Unassembled WGS sequence"/>
</dbReference>
<comment type="caution">
    <text evidence="1">The sequence shown here is derived from an EMBL/GenBank/DDBJ whole genome shotgun (WGS) entry which is preliminary data.</text>
</comment>
<sequence length="138" mass="15633">MDDQVNVSNNSDEFEKLSYYDWLADSGTTSHITKIRSALTDYVPLKGHKQQITCKLKNVLYVPRASNNLVSITRLDREGGHAIMGKGKATLKVRGGRTIAEGKLYNGLYLLESRAKIQSVTKVNIAREEQPRDWLTWH</sequence>
<dbReference type="GeneID" id="64670384"/>
<feature type="non-terminal residue" evidence="1">
    <location>
        <position position="1"/>
    </location>
</feature>
<accession>A0AAD4DRB8</accession>
<keyword evidence="2" id="KW-1185">Reference proteome</keyword>
<evidence type="ECO:0000313" key="1">
    <source>
        <dbReference type="EMBL" id="KAG1891606.1"/>
    </source>
</evidence>
<dbReference type="EMBL" id="JABBWK010000128">
    <property type="protein sequence ID" value="KAG1891606.1"/>
    <property type="molecule type" value="Genomic_DNA"/>
</dbReference>
<dbReference type="RefSeq" id="XP_041218082.1">
    <property type="nucleotide sequence ID" value="XM_041376086.1"/>
</dbReference>
<evidence type="ECO:0000313" key="2">
    <source>
        <dbReference type="Proteomes" id="UP001195769"/>
    </source>
</evidence>
<organism evidence="1 2">
    <name type="scientific">Suillus fuscotomentosus</name>
    <dbReference type="NCBI Taxonomy" id="1912939"/>
    <lineage>
        <taxon>Eukaryota</taxon>
        <taxon>Fungi</taxon>
        <taxon>Dikarya</taxon>
        <taxon>Basidiomycota</taxon>
        <taxon>Agaricomycotina</taxon>
        <taxon>Agaricomycetes</taxon>
        <taxon>Agaricomycetidae</taxon>
        <taxon>Boletales</taxon>
        <taxon>Suillineae</taxon>
        <taxon>Suillaceae</taxon>
        <taxon>Suillus</taxon>
    </lineage>
</organism>
<gene>
    <name evidence="1" type="ORF">F5891DRAFT_964321</name>
</gene>
<dbReference type="AlphaFoldDB" id="A0AAD4DRB8"/>
<proteinExistence type="predicted"/>
<reference evidence="1" key="1">
    <citation type="journal article" date="2020" name="New Phytol.">
        <title>Comparative genomics reveals dynamic genome evolution in host specialist ectomycorrhizal fungi.</title>
        <authorList>
            <person name="Lofgren L.A."/>
            <person name="Nguyen N.H."/>
            <person name="Vilgalys R."/>
            <person name="Ruytinx J."/>
            <person name="Liao H.L."/>
            <person name="Branco S."/>
            <person name="Kuo A."/>
            <person name="LaButti K."/>
            <person name="Lipzen A."/>
            <person name="Andreopoulos W."/>
            <person name="Pangilinan J."/>
            <person name="Riley R."/>
            <person name="Hundley H."/>
            <person name="Na H."/>
            <person name="Barry K."/>
            <person name="Grigoriev I.V."/>
            <person name="Stajich J.E."/>
            <person name="Kennedy P.G."/>
        </authorList>
    </citation>
    <scope>NUCLEOTIDE SEQUENCE</scope>
    <source>
        <strain evidence="1">FC203</strain>
    </source>
</reference>
<protein>
    <submittedName>
        <fullName evidence="1">Uncharacterized protein</fullName>
    </submittedName>
</protein>
<name>A0AAD4DRB8_9AGAM</name>